<evidence type="ECO:0000259" key="1">
    <source>
        <dbReference type="Pfam" id="PF01370"/>
    </source>
</evidence>
<evidence type="ECO:0000313" key="2">
    <source>
        <dbReference type="EMBL" id="QHS59661.1"/>
    </source>
</evidence>
<dbReference type="PANTHER" id="PTHR48079:SF6">
    <property type="entry name" value="NAD(P)-BINDING DOMAIN-CONTAINING PROTEIN-RELATED"/>
    <property type="match status" value="1"/>
</dbReference>
<protein>
    <submittedName>
        <fullName evidence="2">SDR family oxidoreductase</fullName>
    </submittedName>
</protein>
<organism evidence="2 3">
    <name type="scientific">Chitinophaga agri</name>
    <dbReference type="NCBI Taxonomy" id="2703787"/>
    <lineage>
        <taxon>Bacteria</taxon>
        <taxon>Pseudomonadati</taxon>
        <taxon>Bacteroidota</taxon>
        <taxon>Chitinophagia</taxon>
        <taxon>Chitinophagales</taxon>
        <taxon>Chitinophagaceae</taxon>
        <taxon>Chitinophaga</taxon>
    </lineage>
</organism>
<feature type="domain" description="NAD-dependent epimerase/dehydratase" evidence="1">
    <location>
        <begin position="3"/>
        <end position="213"/>
    </location>
</feature>
<name>A0A6B9ZDT7_9BACT</name>
<reference evidence="2 3" key="1">
    <citation type="submission" date="2020-01" db="EMBL/GenBank/DDBJ databases">
        <title>Complete genome sequence of Chitinophaga sp. H33E-04 isolated from quinoa roots.</title>
        <authorList>
            <person name="Weon H.-Y."/>
            <person name="Lee S.A."/>
        </authorList>
    </citation>
    <scope>NUCLEOTIDE SEQUENCE [LARGE SCALE GENOMIC DNA]</scope>
    <source>
        <strain evidence="2 3">H33E-04</strain>
    </source>
</reference>
<evidence type="ECO:0000313" key="3">
    <source>
        <dbReference type="Proteomes" id="UP000476411"/>
    </source>
</evidence>
<dbReference type="InterPro" id="IPR036291">
    <property type="entry name" value="NAD(P)-bd_dom_sf"/>
</dbReference>
<dbReference type="Pfam" id="PF01370">
    <property type="entry name" value="Epimerase"/>
    <property type="match status" value="1"/>
</dbReference>
<dbReference type="KEGG" id="chih:GWR21_08665"/>
<accession>A0A6B9ZDT7</accession>
<dbReference type="RefSeq" id="WP_162331356.1">
    <property type="nucleotide sequence ID" value="NZ_CP048113.1"/>
</dbReference>
<gene>
    <name evidence="2" type="ORF">GWR21_08665</name>
</gene>
<dbReference type="InterPro" id="IPR051783">
    <property type="entry name" value="NAD(P)-dependent_oxidoreduct"/>
</dbReference>
<dbReference type="Gene3D" id="3.40.50.720">
    <property type="entry name" value="NAD(P)-binding Rossmann-like Domain"/>
    <property type="match status" value="1"/>
</dbReference>
<dbReference type="GO" id="GO:0004029">
    <property type="term" value="F:aldehyde dehydrogenase (NAD+) activity"/>
    <property type="evidence" value="ECO:0007669"/>
    <property type="project" value="TreeGrafter"/>
</dbReference>
<dbReference type="AlphaFoldDB" id="A0A6B9ZDT7"/>
<dbReference type="PANTHER" id="PTHR48079">
    <property type="entry name" value="PROTEIN YEEZ"/>
    <property type="match status" value="1"/>
</dbReference>
<dbReference type="CDD" id="cd05262">
    <property type="entry name" value="SDR_a7"/>
    <property type="match status" value="1"/>
</dbReference>
<keyword evidence="3" id="KW-1185">Reference proteome</keyword>
<dbReference type="InterPro" id="IPR001509">
    <property type="entry name" value="Epimerase_deHydtase"/>
</dbReference>
<sequence>MRIFVTGATGFIGSAIVQDLIKAGHEVLGLARNDAAAQALVAAGAAVHRGSLEDLESLRQGAAASDSVVHTAFNHDFSRYKDNCEDDRHVIEALGNALAGTDRPLVVTSGTAIVVQDRFAAEEDRPASAMHVPRAASEEAAAALAARGINVSILRLPPSVHGDGDRGFVPALIQVAREKGVAAYIADGANRWPAVHRLDAASAYRLILEKGEARPVFHAVHDEGVAFKAIATVIGSQLNLPVVSISREQAAAHFGWLSMFAGLDVPATSVQTRAWLNWQPTQPGLLADLEHGTYFGK</sequence>
<dbReference type="Proteomes" id="UP000476411">
    <property type="component" value="Chromosome"/>
</dbReference>
<proteinExistence type="predicted"/>
<dbReference type="GO" id="GO:0005737">
    <property type="term" value="C:cytoplasm"/>
    <property type="evidence" value="ECO:0007669"/>
    <property type="project" value="TreeGrafter"/>
</dbReference>
<dbReference type="EMBL" id="CP048113">
    <property type="protein sequence ID" value="QHS59661.1"/>
    <property type="molecule type" value="Genomic_DNA"/>
</dbReference>
<dbReference type="SUPFAM" id="SSF51735">
    <property type="entry name" value="NAD(P)-binding Rossmann-fold domains"/>
    <property type="match status" value="1"/>
</dbReference>